<organism evidence="1 2">
    <name type="scientific">Bacteroides reticulotermitis</name>
    <dbReference type="NCBI Taxonomy" id="1133319"/>
    <lineage>
        <taxon>Bacteria</taxon>
        <taxon>Pseudomonadati</taxon>
        <taxon>Bacteroidota</taxon>
        <taxon>Bacteroidia</taxon>
        <taxon>Bacteroidales</taxon>
        <taxon>Bacteroidaceae</taxon>
        <taxon>Bacteroides</taxon>
    </lineage>
</organism>
<name>A0A840CVF9_9BACE</name>
<comment type="caution">
    <text evidence="1">The sequence shown here is derived from an EMBL/GenBank/DDBJ whole genome shotgun (WGS) entry which is preliminary data.</text>
</comment>
<protein>
    <submittedName>
        <fullName evidence="1">Uncharacterized protein</fullName>
    </submittedName>
</protein>
<reference evidence="1" key="1">
    <citation type="submission" date="2020-08" db="EMBL/GenBank/DDBJ databases">
        <title>Genomic Encyclopedia of Type Strains, Phase IV (KMG-IV): sequencing the most valuable type-strain genomes for metagenomic binning, comparative biology and taxonomic classification.</title>
        <authorList>
            <person name="Goeker M."/>
        </authorList>
    </citation>
    <scope>NUCLEOTIDE SEQUENCE [LARGE SCALE GENOMIC DNA]</scope>
    <source>
        <strain evidence="1">DSM 105720</strain>
    </source>
</reference>
<gene>
    <name evidence="1" type="ORF">GGR06_001656</name>
</gene>
<evidence type="ECO:0000313" key="2">
    <source>
        <dbReference type="Proteomes" id="UP000560658"/>
    </source>
</evidence>
<keyword evidence="2" id="KW-1185">Reference proteome</keyword>
<accession>A0A840CVF9</accession>
<dbReference type="Proteomes" id="UP000560658">
    <property type="component" value="Unassembled WGS sequence"/>
</dbReference>
<proteinExistence type="predicted"/>
<dbReference type="AlphaFoldDB" id="A0A840CVF9"/>
<sequence>MKKVIKNVALLGLLSLPCFLVLNEPNPITQEFNWWVNVLGIGYCAWFFKRIKRAFSPLIDD</sequence>
<evidence type="ECO:0000313" key="1">
    <source>
        <dbReference type="EMBL" id="MBB4043870.1"/>
    </source>
</evidence>
<dbReference type="EMBL" id="JACIER010000005">
    <property type="protein sequence ID" value="MBB4043870.1"/>
    <property type="molecule type" value="Genomic_DNA"/>
</dbReference>